<dbReference type="EMBL" id="JF431003">
    <property type="protein sequence ID" value="AEA35387.1"/>
    <property type="molecule type" value="Genomic_DNA"/>
</dbReference>
<organism evidence="1">
    <name type="scientific">Micromonospora inyonensis</name>
    <dbReference type="NCBI Taxonomy" id="47866"/>
    <lineage>
        <taxon>Bacteria</taxon>
        <taxon>Bacillati</taxon>
        <taxon>Actinomycetota</taxon>
        <taxon>Actinomycetes</taxon>
        <taxon>Micromonosporales</taxon>
        <taxon>Micromonosporaceae</taxon>
        <taxon>Micromonospora</taxon>
    </lineage>
</organism>
<dbReference type="AlphaFoldDB" id="A0A059P1C5"/>
<dbReference type="InterPro" id="IPR034660">
    <property type="entry name" value="DinB/YfiT-like"/>
</dbReference>
<proteinExistence type="predicted"/>
<evidence type="ECO:0008006" key="4">
    <source>
        <dbReference type="Google" id="ProtNLM"/>
    </source>
</evidence>
<dbReference type="Gene3D" id="1.20.120.450">
    <property type="entry name" value="dinb family like domain"/>
    <property type="match status" value="1"/>
</dbReference>
<dbReference type="EMBL" id="FMHU01000001">
    <property type="protein sequence ID" value="SCL15255.1"/>
    <property type="molecule type" value="Genomic_DNA"/>
</dbReference>
<name>A0A059P1C5_9ACTN</name>
<dbReference type="STRING" id="47866.GA0074694_1126"/>
<gene>
    <name evidence="2" type="ORF">GA0074694_1126</name>
</gene>
<accession>A0A059P1C5</accession>
<reference evidence="2" key="2">
    <citation type="submission" date="2016-06" db="EMBL/GenBank/DDBJ databases">
        <authorList>
            <person name="Kjaerup R.B."/>
            <person name="Dalgaard T.S."/>
            <person name="Juul-Madsen H.R."/>
        </authorList>
    </citation>
    <scope>NUCLEOTIDE SEQUENCE [LARGE SCALE GENOMIC DNA]</scope>
    <source>
        <strain evidence="2">DSM 46123</strain>
    </source>
</reference>
<evidence type="ECO:0000313" key="3">
    <source>
        <dbReference type="Proteomes" id="UP000198906"/>
    </source>
</evidence>
<evidence type="ECO:0000313" key="2">
    <source>
        <dbReference type="EMBL" id="SCL15255.1"/>
    </source>
</evidence>
<protein>
    <recommendedName>
        <fullName evidence="4">DinB family protein</fullName>
    </recommendedName>
</protein>
<dbReference type="SUPFAM" id="SSF109854">
    <property type="entry name" value="DinB/YfiT-like putative metalloenzymes"/>
    <property type="match status" value="1"/>
</dbReference>
<keyword evidence="3" id="KW-1185">Reference proteome</keyword>
<dbReference type="Pfam" id="PF04978">
    <property type="entry name" value="MST"/>
    <property type="match status" value="1"/>
</dbReference>
<sequence>MTWTAPAVDRRPDPALGDERAVLAGWLDYHRDTLLFKCSGLTDAQLKTNSIPVTNLTLLGLVRHMTELERWLRTLFTGETAEDPYSTEERPDAAFDDVAAADVVADFDLFRQEVELTRKAFSLRDLGDTYEDEGEVLNLRTTVVHILEEYARHNGHADLIRQTIDGATGT</sequence>
<dbReference type="Proteomes" id="UP000198906">
    <property type="component" value="Unassembled WGS sequence"/>
</dbReference>
<dbReference type="RefSeq" id="WP_091453441.1">
    <property type="nucleotide sequence ID" value="NZ_FMHU01000001.1"/>
</dbReference>
<reference evidence="3" key="3">
    <citation type="submission" date="2016-06" db="EMBL/GenBank/DDBJ databases">
        <authorList>
            <person name="Varghese N."/>
        </authorList>
    </citation>
    <scope>NUCLEOTIDE SEQUENCE [LARGE SCALE GENOMIC DNA]</scope>
    <source>
        <strain evidence="3">DSM 46123</strain>
    </source>
</reference>
<reference evidence="1" key="1">
    <citation type="submission" date="2011-02" db="EMBL/GenBank/DDBJ databases">
        <authorList>
            <person name="Hong W."/>
            <person name="Zhang G."/>
            <person name="Lin Y."/>
            <person name="Rao Y."/>
        </authorList>
    </citation>
    <scope>NUCLEOTIDE SEQUENCE</scope>
    <source>
        <strain evidence="1">HP</strain>
    </source>
</reference>
<dbReference type="InterPro" id="IPR007061">
    <property type="entry name" value="MST-like"/>
</dbReference>
<evidence type="ECO:0000313" key="1">
    <source>
        <dbReference type="EMBL" id="AEA35387.1"/>
    </source>
</evidence>